<dbReference type="RefSeq" id="WP_134754788.1">
    <property type="nucleotide sequence ID" value="NZ_MYFO02000002.1"/>
</dbReference>
<dbReference type="GO" id="GO:0022857">
    <property type="term" value="F:transmembrane transporter activity"/>
    <property type="evidence" value="ECO:0007669"/>
    <property type="project" value="InterPro"/>
</dbReference>
<dbReference type="OrthoDB" id="9770492at2"/>
<dbReference type="Gene3D" id="1.20.1250.20">
    <property type="entry name" value="MFS general substrate transporter like domains"/>
    <property type="match status" value="2"/>
</dbReference>
<evidence type="ECO:0000313" key="9">
    <source>
        <dbReference type="Proteomes" id="UP000298246"/>
    </source>
</evidence>
<organism evidence="8 9">
    <name type="scientific">Paenibacillus athensensis</name>
    <dbReference type="NCBI Taxonomy" id="1967502"/>
    <lineage>
        <taxon>Bacteria</taxon>
        <taxon>Bacillati</taxon>
        <taxon>Bacillota</taxon>
        <taxon>Bacilli</taxon>
        <taxon>Bacillales</taxon>
        <taxon>Paenibacillaceae</taxon>
        <taxon>Paenibacillus</taxon>
    </lineage>
</organism>
<feature type="transmembrane region" description="Helical" evidence="6">
    <location>
        <begin position="298"/>
        <end position="316"/>
    </location>
</feature>
<evidence type="ECO:0000256" key="5">
    <source>
        <dbReference type="ARBA" id="ARBA00023136"/>
    </source>
</evidence>
<dbReference type="InterPro" id="IPR020846">
    <property type="entry name" value="MFS_dom"/>
</dbReference>
<dbReference type="AlphaFoldDB" id="A0A4Y8PX48"/>
<evidence type="ECO:0000256" key="3">
    <source>
        <dbReference type="ARBA" id="ARBA00022692"/>
    </source>
</evidence>
<feature type="transmembrane region" description="Helical" evidence="6">
    <location>
        <begin position="228"/>
        <end position="248"/>
    </location>
</feature>
<dbReference type="PANTHER" id="PTHR43129:SF1">
    <property type="entry name" value="FOSMIDOMYCIN RESISTANCE PROTEIN"/>
    <property type="match status" value="1"/>
</dbReference>
<keyword evidence="4 6" id="KW-1133">Transmembrane helix</keyword>
<dbReference type="InterPro" id="IPR005829">
    <property type="entry name" value="Sugar_transporter_CS"/>
</dbReference>
<keyword evidence="2" id="KW-0813">Transport</keyword>
<dbReference type="InterPro" id="IPR011701">
    <property type="entry name" value="MFS"/>
</dbReference>
<evidence type="ECO:0000256" key="1">
    <source>
        <dbReference type="ARBA" id="ARBA00004651"/>
    </source>
</evidence>
<feature type="transmembrane region" description="Helical" evidence="6">
    <location>
        <begin position="379"/>
        <end position="402"/>
    </location>
</feature>
<feature type="transmembrane region" description="Helical" evidence="6">
    <location>
        <begin position="62"/>
        <end position="83"/>
    </location>
</feature>
<feature type="transmembrane region" description="Helical" evidence="6">
    <location>
        <begin position="268"/>
        <end position="286"/>
    </location>
</feature>
<sequence>MNTSSEAASRSAASGLPGANPTVYRTLLAISVVHLLNDSMQSVIPGSLPVFQDSMHLSYTQLGWILFAINFTASIMQPVVGMYTDRRPSPYMLPIGMASMLLGMLLLAIAPAYWVVVLAVCFVGLGSAAFHPEGSRVAHMAAGGRKGLAQSIFQVGGNIGQSFAPLMTKYLFIPLGQFGAIWFTGVAAIAIAIQMYIASWYKDVLRTAPVRARQAAVRAVSPERRKQLLFAISVLIFLVFVRSWYGAAMGSYYAFFLRDTYHITIDKAQDFIFLFMIAGAIGTFFGGPLADRFGRRNLIFFSMLGSAPFALILPYVSASWAYVLLPIAGFIMLSSFSVTVVYAQMLFPGKVGTVSGLITGLAFGMGGLGGLVLGKLCDVYGTAHVMELCGLLPLTGILTFLLPSDRKLLAWTEERSK</sequence>
<dbReference type="EMBL" id="MYFO01000023">
    <property type="protein sequence ID" value="TFE85807.1"/>
    <property type="molecule type" value="Genomic_DNA"/>
</dbReference>
<accession>A0A4Y8PX48</accession>
<dbReference type="InterPro" id="IPR036259">
    <property type="entry name" value="MFS_trans_sf"/>
</dbReference>
<gene>
    <name evidence="8" type="ORF">B5M42_16580</name>
</gene>
<dbReference type="SUPFAM" id="SSF103473">
    <property type="entry name" value="MFS general substrate transporter"/>
    <property type="match status" value="1"/>
</dbReference>
<feature type="transmembrane region" description="Helical" evidence="6">
    <location>
        <begin position="180"/>
        <end position="201"/>
    </location>
</feature>
<comment type="subcellular location">
    <subcellularLocation>
        <location evidence="1">Cell membrane</location>
        <topology evidence="1">Multi-pass membrane protein</topology>
    </subcellularLocation>
</comment>
<feature type="domain" description="Major facilitator superfamily (MFS) profile" evidence="7">
    <location>
        <begin position="26"/>
        <end position="407"/>
    </location>
</feature>
<evidence type="ECO:0000256" key="6">
    <source>
        <dbReference type="SAM" id="Phobius"/>
    </source>
</evidence>
<keyword evidence="9" id="KW-1185">Reference proteome</keyword>
<evidence type="ECO:0000256" key="2">
    <source>
        <dbReference type="ARBA" id="ARBA00022448"/>
    </source>
</evidence>
<protein>
    <submittedName>
        <fullName evidence="8">MFS transporter</fullName>
    </submittedName>
</protein>
<feature type="transmembrane region" description="Helical" evidence="6">
    <location>
        <begin position="354"/>
        <end position="373"/>
    </location>
</feature>
<reference evidence="8 9" key="1">
    <citation type="submission" date="2017-03" db="EMBL/GenBank/DDBJ databases">
        <title>Isolation of Levoglucosan Utilizing Bacteria.</title>
        <authorList>
            <person name="Arya A.S."/>
        </authorList>
    </citation>
    <scope>NUCLEOTIDE SEQUENCE [LARGE SCALE GENOMIC DNA]</scope>
    <source>
        <strain evidence="8 9">MEC069</strain>
    </source>
</reference>
<comment type="caution">
    <text evidence="8">The sequence shown here is derived from an EMBL/GenBank/DDBJ whole genome shotgun (WGS) entry which is preliminary data.</text>
</comment>
<keyword evidence="3 6" id="KW-0812">Transmembrane</keyword>
<dbReference type="Proteomes" id="UP000298246">
    <property type="component" value="Unassembled WGS sequence"/>
</dbReference>
<name>A0A4Y8PX48_9BACL</name>
<feature type="transmembrane region" description="Helical" evidence="6">
    <location>
        <begin position="322"/>
        <end position="342"/>
    </location>
</feature>
<evidence type="ECO:0000256" key="4">
    <source>
        <dbReference type="ARBA" id="ARBA00022989"/>
    </source>
</evidence>
<dbReference type="PANTHER" id="PTHR43129">
    <property type="entry name" value="FOSMIDOMYCIN RESISTANCE PROTEIN"/>
    <property type="match status" value="1"/>
</dbReference>
<evidence type="ECO:0000259" key="7">
    <source>
        <dbReference type="PROSITE" id="PS50850"/>
    </source>
</evidence>
<dbReference type="PROSITE" id="PS50850">
    <property type="entry name" value="MFS"/>
    <property type="match status" value="1"/>
</dbReference>
<dbReference type="CDD" id="cd17478">
    <property type="entry name" value="MFS_FsR"/>
    <property type="match status" value="1"/>
</dbReference>
<dbReference type="Pfam" id="PF07690">
    <property type="entry name" value="MFS_1"/>
    <property type="match status" value="1"/>
</dbReference>
<dbReference type="PROSITE" id="PS00216">
    <property type="entry name" value="SUGAR_TRANSPORT_1"/>
    <property type="match status" value="1"/>
</dbReference>
<dbReference type="GO" id="GO:0005886">
    <property type="term" value="C:plasma membrane"/>
    <property type="evidence" value="ECO:0007669"/>
    <property type="project" value="UniProtKB-SubCell"/>
</dbReference>
<feature type="transmembrane region" description="Helical" evidence="6">
    <location>
        <begin position="104"/>
        <end position="130"/>
    </location>
</feature>
<proteinExistence type="predicted"/>
<evidence type="ECO:0000313" key="8">
    <source>
        <dbReference type="EMBL" id="TFE85807.1"/>
    </source>
</evidence>
<keyword evidence="5 6" id="KW-0472">Membrane</keyword>